<dbReference type="SUPFAM" id="SSF57501">
    <property type="entry name" value="Cystine-knot cytokines"/>
    <property type="match status" value="1"/>
</dbReference>
<reference evidence="3" key="1">
    <citation type="submission" date="2016-11" db="UniProtKB">
        <authorList>
            <consortium name="WormBaseParasite"/>
        </authorList>
    </citation>
    <scope>IDENTIFICATION</scope>
</reference>
<sequence length="154" mass="17363">MDHYHSSILRFMVLLVVSYTLSYASAYGNILCTTKKINVIIILPDFKQLQLSKKAKPVLIGIAGAEDVCKTRILKDHQPLYGHINNGSRVEIQQDGIRSLIATFVECMQDDRPSCHGIDNLRRCFSPNFPLCFCSLDHCTLAMFSIFHNNNNAS</sequence>
<feature type="signal peptide" evidence="1">
    <location>
        <begin position="1"/>
        <end position="26"/>
    </location>
</feature>
<evidence type="ECO:0000313" key="3">
    <source>
        <dbReference type="WBParaSite" id="Hba_13741"/>
    </source>
</evidence>
<accession>A0A1I7X8B9</accession>
<evidence type="ECO:0000313" key="2">
    <source>
        <dbReference type="Proteomes" id="UP000095283"/>
    </source>
</evidence>
<proteinExistence type="predicted"/>
<feature type="chain" id="PRO_5009311088" evidence="1">
    <location>
        <begin position="27"/>
        <end position="154"/>
    </location>
</feature>
<evidence type="ECO:0000256" key="1">
    <source>
        <dbReference type="SAM" id="SignalP"/>
    </source>
</evidence>
<dbReference type="AlphaFoldDB" id="A0A1I7X8B9"/>
<keyword evidence="1" id="KW-0732">Signal</keyword>
<dbReference type="InterPro" id="IPR029034">
    <property type="entry name" value="Cystine-knot_cytokine"/>
</dbReference>
<keyword evidence="2" id="KW-1185">Reference proteome</keyword>
<protein>
    <submittedName>
        <fullName evidence="3">Uncharacterized protein</fullName>
    </submittedName>
</protein>
<organism evidence="2 3">
    <name type="scientific">Heterorhabditis bacteriophora</name>
    <name type="common">Entomopathogenic nematode worm</name>
    <dbReference type="NCBI Taxonomy" id="37862"/>
    <lineage>
        <taxon>Eukaryota</taxon>
        <taxon>Metazoa</taxon>
        <taxon>Ecdysozoa</taxon>
        <taxon>Nematoda</taxon>
        <taxon>Chromadorea</taxon>
        <taxon>Rhabditida</taxon>
        <taxon>Rhabditina</taxon>
        <taxon>Rhabditomorpha</taxon>
        <taxon>Strongyloidea</taxon>
        <taxon>Heterorhabditidae</taxon>
        <taxon>Heterorhabditis</taxon>
    </lineage>
</organism>
<name>A0A1I7X8B9_HETBA</name>
<dbReference type="WBParaSite" id="Hba_13741">
    <property type="protein sequence ID" value="Hba_13741"/>
    <property type="gene ID" value="Hba_13741"/>
</dbReference>
<dbReference type="Proteomes" id="UP000095283">
    <property type="component" value="Unplaced"/>
</dbReference>